<keyword evidence="2" id="KW-1185">Reference proteome</keyword>
<evidence type="ECO:0000313" key="2">
    <source>
        <dbReference type="Proteomes" id="UP000030672"/>
    </source>
</evidence>
<evidence type="ECO:0000313" key="1">
    <source>
        <dbReference type="EMBL" id="KEQ66378.1"/>
    </source>
</evidence>
<dbReference type="EMBL" id="KL584825">
    <property type="protein sequence ID" value="KEQ66378.1"/>
    <property type="molecule type" value="Genomic_DNA"/>
</dbReference>
<accession>A0A074W0P0</accession>
<dbReference type="GeneID" id="63920805"/>
<organism evidence="1 2">
    <name type="scientific">Aureobasidium melanogenum (strain CBS 110374)</name>
    <name type="common">Aureobasidium pullulans var. melanogenum</name>
    <dbReference type="NCBI Taxonomy" id="1043003"/>
    <lineage>
        <taxon>Eukaryota</taxon>
        <taxon>Fungi</taxon>
        <taxon>Dikarya</taxon>
        <taxon>Ascomycota</taxon>
        <taxon>Pezizomycotina</taxon>
        <taxon>Dothideomycetes</taxon>
        <taxon>Dothideomycetidae</taxon>
        <taxon>Dothideales</taxon>
        <taxon>Saccotheciaceae</taxon>
        <taxon>Aureobasidium</taxon>
    </lineage>
</organism>
<proteinExistence type="predicted"/>
<name>A0A074W0P0_AURM1</name>
<sequence length="270" mass="30862">MDRQLKDSSLDSTRITDPDLQYIDSLTETASTSMPAAHHQDSPFFRLPLELRYMVYNYAFDCRHLGFTFQQARESIDPLICLYHVSPQVRVEVQAFVANTKLCFLASIMPDGAKARPYLVYTMSHRIKELGTKIEVPASWLWFDDFAPHEFKFWNIILSFSSACKPSNPVIADINLRKGTVRLLRLEKAETRGDCLEHIFEPFQDPSGLAVEALEQPLLAAVQAARKSADLEGFTFREIRRLVEQAVLPGREHFESLEKFLTAPLLPKNQ</sequence>
<reference evidence="1 2" key="1">
    <citation type="journal article" date="2014" name="BMC Genomics">
        <title>Genome sequencing of four Aureobasidium pullulans varieties: biotechnological potential, stress tolerance, and description of new species.</title>
        <authorList>
            <person name="Gostin Ar C."/>
            <person name="Ohm R.A."/>
            <person name="Kogej T."/>
            <person name="Sonjak S."/>
            <person name="Turk M."/>
            <person name="Zajc J."/>
            <person name="Zalar P."/>
            <person name="Grube M."/>
            <person name="Sun H."/>
            <person name="Han J."/>
            <person name="Sharma A."/>
            <person name="Chiniquy J."/>
            <person name="Ngan C.Y."/>
            <person name="Lipzen A."/>
            <person name="Barry K."/>
            <person name="Grigoriev I.V."/>
            <person name="Gunde-Cimerman N."/>
        </authorList>
    </citation>
    <scope>NUCLEOTIDE SEQUENCE [LARGE SCALE GENOMIC DNA]</scope>
    <source>
        <strain evidence="1 2">CBS 110374</strain>
    </source>
</reference>
<dbReference type="RefSeq" id="XP_040883401.1">
    <property type="nucleotide sequence ID" value="XM_041027432.1"/>
</dbReference>
<gene>
    <name evidence="1" type="ORF">M437DRAFT_80869</name>
</gene>
<dbReference type="Proteomes" id="UP000030672">
    <property type="component" value="Unassembled WGS sequence"/>
</dbReference>
<dbReference type="HOGENOM" id="CLU_1030490_0_0_1"/>
<dbReference type="AlphaFoldDB" id="A0A074W0P0"/>
<protein>
    <submittedName>
        <fullName evidence="1">Uncharacterized protein</fullName>
    </submittedName>
</protein>